<dbReference type="Proteomes" id="UP000278143">
    <property type="component" value="Unassembled WGS sequence"/>
</dbReference>
<evidence type="ECO:0000256" key="5">
    <source>
        <dbReference type="ARBA" id="ARBA00023136"/>
    </source>
</evidence>
<accession>A0A4P9Z1H0</accession>
<evidence type="ECO:0000313" key="9">
    <source>
        <dbReference type="Proteomes" id="UP000278143"/>
    </source>
</evidence>
<keyword evidence="9" id="KW-1185">Reference proteome</keyword>
<reference evidence="9" key="1">
    <citation type="journal article" date="2018" name="Nat. Microbiol.">
        <title>Leveraging single-cell genomics to expand the fungal tree of life.</title>
        <authorList>
            <person name="Ahrendt S.R."/>
            <person name="Quandt C.A."/>
            <person name="Ciobanu D."/>
            <person name="Clum A."/>
            <person name="Salamov A."/>
            <person name="Andreopoulos B."/>
            <person name="Cheng J.F."/>
            <person name="Woyke T."/>
            <person name="Pelin A."/>
            <person name="Henrissat B."/>
            <person name="Reynolds N.K."/>
            <person name="Benny G.L."/>
            <person name="Smith M.E."/>
            <person name="James T.Y."/>
            <person name="Grigoriev I.V."/>
        </authorList>
    </citation>
    <scope>NUCLEOTIDE SEQUENCE [LARGE SCALE GENOMIC DNA]</scope>
    <source>
        <strain evidence="9">Benny S71-1</strain>
    </source>
</reference>
<dbReference type="AlphaFoldDB" id="A0A4P9Z1H0"/>
<dbReference type="PANTHER" id="PTHR13605:SF4">
    <property type="entry name" value="ER MEMBRANE PROTEIN COMPLEX SUBUNIT 7"/>
    <property type="match status" value="1"/>
</dbReference>
<evidence type="ECO:0000256" key="1">
    <source>
        <dbReference type="ARBA" id="ARBA00004167"/>
    </source>
</evidence>
<organism evidence="8 9">
    <name type="scientific">Syncephalis pseudoplumigaleata</name>
    <dbReference type="NCBI Taxonomy" id="1712513"/>
    <lineage>
        <taxon>Eukaryota</taxon>
        <taxon>Fungi</taxon>
        <taxon>Fungi incertae sedis</taxon>
        <taxon>Zoopagomycota</taxon>
        <taxon>Zoopagomycotina</taxon>
        <taxon>Zoopagomycetes</taxon>
        <taxon>Zoopagales</taxon>
        <taxon>Piptocephalidaceae</taxon>
        <taxon>Syncephalis</taxon>
    </lineage>
</organism>
<dbReference type="Pfam" id="PF09430">
    <property type="entry name" value="EMC7_beta-sandw"/>
    <property type="match status" value="1"/>
</dbReference>
<evidence type="ECO:0000256" key="3">
    <source>
        <dbReference type="ARBA" id="ARBA00022729"/>
    </source>
</evidence>
<keyword evidence="3" id="KW-0732">Signal</keyword>
<evidence type="ECO:0000256" key="2">
    <source>
        <dbReference type="ARBA" id="ARBA00022692"/>
    </source>
</evidence>
<feature type="non-terminal residue" evidence="8">
    <location>
        <position position="1"/>
    </location>
</feature>
<feature type="transmembrane region" description="Helical" evidence="6">
    <location>
        <begin position="68"/>
        <end position="91"/>
    </location>
</feature>
<dbReference type="PANTHER" id="PTHR13605">
    <property type="entry name" value="ER MEMBRANE PROTEIN COMPLEX SUBUNIT 7"/>
    <property type="match status" value="1"/>
</dbReference>
<keyword evidence="2 6" id="KW-0812">Transmembrane</keyword>
<comment type="subcellular location">
    <subcellularLocation>
        <location evidence="1">Membrane</location>
        <topology evidence="1">Single-pass membrane protein</topology>
    </subcellularLocation>
</comment>
<dbReference type="InterPro" id="IPR039163">
    <property type="entry name" value="EMC7"/>
</dbReference>
<evidence type="ECO:0000256" key="4">
    <source>
        <dbReference type="ARBA" id="ARBA00022989"/>
    </source>
</evidence>
<proteinExistence type="predicted"/>
<evidence type="ECO:0000313" key="8">
    <source>
        <dbReference type="EMBL" id="RKP25782.1"/>
    </source>
</evidence>
<dbReference type="InterPro" id="IPR019008">
    <property type="entry name" value="Beta_sandwich_EMC7"/>
</dbReference>
<keyword evidence="4 6" id="KW-1133">Transmembrane helix</keyword>
<dbReference type="EMBL" id="KZ989620">
    <property type="protein sequence ID" value="RKP25782.1"/>
    <property type="molecule type" value="Genomic_DNA"/>
</dbReference>
<gene>
    <name evidence="8" type="ORF">SYNPS1DRAFT_5666</name>
</gene>
<dbReference type="OrthoDB" id="27095at2759"/>
<keyword evidence="5 6" id="KW-0472">Membrane</keyword>
<name>A0A4P9Z1H0_9FUNG</name>
<sequence length="105" mass="11788">VPEGDYLLEVWTTSLEFPKLKLSVRQDSVAAVKTDTGLEWSTAGLPLPYPLLLAPRAKREYFAKREGFSILGLFANPYMLMMGFSVVMLVVMPRMMKSMGECPPE</sequence>
<evidence type="ECO:0000256" key="6">
    <source>
        <dbReference type="SAM" id="Phobius"/>
    </source>
</evidence>
<evidence type="ECO:0000259" key="7">
    <source>
        <dbReference type="Pfam" id="PF09430"/>
    </source>
</evidence>
<feature type="non-terminal residue" evidence="8">
    <location>
        <position position="105"/>
    </location>
</feature>
<protein>
    <recommendedName>
        <fullName evidence="7">ER membrane protein complex subunit 7 beta-sandwich domain-containing protein</fullName>
    </recommendedName>
</protein>
<feature type="domain" description="ER membrane protein complex subunit 7 beta-sandwich" evidence="7">
    <location>
        <begin position="1"/>
        <end position="81"/>
    </location>
</feature>
<dbReference type="GO" id="GO:0072546">
    <property type="term" value="C:EMC complex"/>
    <property type="evidence" value="ECO:0007669"/>
    <property type="project" value="TreeGrafter"/>
</dbReference>